<keyword evidence="3" id="KW-1185">Reference proteome</keyword>
<gene>
    <name evidence="2" type="ORF">B0H16DRAFT_1731332</name>
</gene>
<feature type="region of interest" description="Disordered" evidence="1">
    <location>
        <begin position="100"/>
        <end position="146"/>
    </location>
</feature>
<dbReference type="EMBL" id="JARKIB010000127">
    <property type="protein sequence ID" value="KAJ7735313.1"/>
    <property type="molecule type" value="Genomic_DNA"/>
</dbReference>
<reference evidence="2" key="1">
    <citation type="submission" date="2023-03" db="EMBL/GenBank/DDBJ databases">
        <title>Massive genome expansion in bonnet fungi (Mycena s.s.) driven by repeated elements and novel gene families across ecological guilds.</title>
        <authorList>
            <consortium name="Lawrence Berkeley National Laboratory"/>
            <person name="Harder C.B."/>
            <person name="Miyauchi S."/>
            <person name="Viragh M."/>
            <person name="Kuo A."/>
            <person name="Thoen E."/>
            <person name="Andreopoulos B."/>
            <person name="Lu D."/>
            <person name="Skrede I."/>
            <person name="Drula E."/>
            <person name="Henrissat B."/>
            <person name="Morin E."/>
            <person name="Kohler A."/>
            <person name="Barry K."/>
            <person name="LaButti K."/>
            <person name="Morin E."/>
            <person name="Salamov A."/>
            <person name="Lipzen A."/>
            <person name="Mereny Z."/>
            <person name="Hegedus B."/>
            <person name="Baldrian P."/>
            <person name="Stursova M."/>
            <person name="Weitz H."/>
            <person name="Taylor A."/>
            <person name="Grigoriev I.V."/>
            <person name="Nagy L.G."/>
            <person name="Martin F."/>
            <person name="Kauserud H."/>
        </authorList>
    </citation>
    <scope>NUCLEOTIDE SEQUENCE</scope>
    <source>
        <strain evidence="2">CBHHK182m</strain>
    </source>
</reference>
<dbReference type="Proteomes" id="UP001215598">
    <property type="component" value="Unassembled WGS sequence"/>
</dbReference>
<evidence type="ECO:0000313" key="3">
    <source>
        <dbReference type="Proteomes" id="UP001215598"/>
    </source>
</evidence>
<accession>A0AAD7MVV4</accession>
<protein>
    <submittedName>
        <fullName evidence="2">Uncharacterized protein</fullName>
    </submittedName>
</protein>
<comment type="caution">
    <text evidence="2">The sequence shown here is derived from an EMBL/GenBank/DDBJ whole genome shotgun (WGS) entry which is preliminary data.</text>
</comment>
<dbReference type="AlphaFoldDB" id="A0AAD7MVV4"/>
<feature type="region of interest" description="Disordered" evidence="1">
    <location>
        <begin position="1"/>
        <end position="40"/>
    </location>
</feature>
<sequence>MSDPLFPPFSQPSQHKPELHYDEAQKPQPLQAPFQYNPPVQPAQQAYNFVPAPQPLSSARVAPNYTAELRLPPLREPDIDPDLSDGPTIAKFRGIKPALKVGGVHQKGKHKRCNDSDSDSDTEERPTKCGPERPTGRMLLFTGPAN</sequence>
<feature type="compositionally biased region" description="Pro residues" evidence="1">
    <location>
        <begin position="1"/>
        <end position="10"/>
    </location>
</feature>
<evidence type="ECO:0000313" key="2">
    <source>
        <dbReference type="EMBL" id="KAJ7735313.1"/>
    </source>
</evidence>
<name>A0AAD7MVV4_9AGAR</name>
<feature type="compositionally biased region" description="Basic and acidic residues" evidence="1">
    <location>
        <begin position="15"/>
        <end position="25"/>
    </location>
</feature>
<proteinExistence type="predicted"/>
<evidence type="ECO:0000256" key="1">
    <source>
        <dbReference type="SAM" id="MobiDB-lite"/>
    </source>
</evidence>
<organism evidence="2 3">
    <name type="scientific">Mycena metata</name>
    <dbReference type="NCBI Taxonomy" id="1033252"/>
    <lineage>
        <taxon>Eukaryota</taxon>
        <taxon>Fungi</taxon>
        <taxon>Dikarya</taxon>
        <taxon>Basidiomycota</taxon>
        <taxon>Agaricomycotina</taxon>
        <taxon>Agaricomycetes</taxon>
        <taxon>Agaricomycetidae</taxon>
        <taxon>Agaricales</taxon>
        <taxon>Marasmiineae</taxon>
        <taxon>Mycenaceae</taxon>
        <taxon>Mycena</taxon>
    </lineage>
</organism>
<feature type="compositionally biased region" description="Basic and acidic residues" evidence="1">
    <location>
        <begin position="123"/>
        <end position="135"/>
    </location>
</feature>